<organism evidence="1">
    <name type="scientific">Rhizophora mucronata</name>
    <name type="common">Asiatic mangrove</name>
    <dbReference type="NCBI Taxonomy" id="61149"/>
    <lineage>
        <taxon>Eukaryota</taxon>
        <taxon>Viridiplantae</taxon>
        <taxon>Streptophyta</taxon>
        <taxon>Embryophyta</taxon>
        <taxon>Tracheophyta</taxon>
        <taxon>Spermatophyta</taxon>
        <taxon>Magnoliopsida</taxon>
        <taxon>eudicotyledons</taxon>
        <taxon>Gunneridae</taxon>
        <taxon>Pentapetalae</taxon>
        <taxon>rosids</taxon>
        <taxon>fabids</taxon>
        <taxon>Malpighiales</taxon>
        <taxon>Rhizophoraceae</taxon>
        <taxon>Rhizophora</taxon>
    </lineage>
</organism>
<name>A0A2P2IJG8_RHIMU</name>
<dbReference type="AlphaFoldDB" id="A0A2P2IJG8"/>
<reference evidence="1" key="1">
    <citation type="submission" date="2018-02" db="EMBL/GenBank/DDBJ databases">
        <title>Rhizophora mucronata_Transcriptome.</title>
        <authorList>
            <person name="Meera S.P."/>
            <person name="Sreeshan A."/>
            <person name="Augustine A."/>
        </authorList>
    </citation>
    <scope>NUCLEOTIDE SEQUENCE</scope>
    <source>
        <tissue evidence="1">Leaf</tissue>
    </source>
</reference>
<protein>
    <submittedName>
        <fullName evidence="1">Uncharacterized protein</fullName>
    </submittedName>
</protein>
<dbReference type="EMBL" id="GGEC01000891">
    <property type="protein sequence ID" value="MBW81374.1"/>
    <property type="molecule type" value="Transcribed_RNA"/>
</dbReference>
<accession>A0A2P2IJG8</accession>
<sequence length="37" mass="3986">MPIPAPILLRVRELAQMQAQVPPNLTSSNVAGSTERV</sequence>
<evidence type="ECO:0000313" key="1">
    <source>
        <dbReference type="EMBL" id="MBW81374.1"/>
    </source>
</evidence>
<proteinExistence type="predicted"/>